<evidence type="ECO:0000313" key="7">
    <source>
        <dbReference type="Proteomes" id="UP001206895"/>
    </source>
</evidence>
<evidence type="ECO:0000256" key="1">
    <source>
        <dbReference type="ARBA" id="ARBA00009080"/>
    </source>
</evidence>
<sequence length="286" mass="29411">MTLRVALLGTGLMGAGMARSMLRAGLDVTVWNRSVDKTTDLGEAGARVATDPSDAVRDADIVVTMLFDVESVEAVMSEAIDAIADGVPWVQTSTVGIAGTERLASLASEHDVTFVDAPVLGTRAPAENGALTVLAGGPVDVRDQVAPLFDAIGSTTVWVGEKAGDGHRLKLVANSWVLSITTATAQAVGMAQHLEIDPRQFLDSISGGPLDCGYAQLKGDAMITGSLDPSFALDGATKDSGLIADAMEGAGMDASVMRAIRSRFAAASDAGYSDSDMAAVIHGFEA</sequence>
<dbReference type="InterPro" id="IPR006115">
    <property type="entry name" value="6PGDH_NADP-bd"/>
</dbReference>
<accession>A0ABT1H875</accession>
<organism evidence="6 7">
    <name type="scientific">Williamsia maris</name>
    <dbReference type="NCBI Taxonomy" id="72806"/>
    <lineage>
        <taxon>Bacteria</taxon>
        <taxon>Bacillati</taxon>
        <taxon>Actinomycetota</taxon>
        <taxon>Actinomycetes</taxon>
        <taxon>Mycobacteriales</taxon>
        <taxon>Nocardiaceae</taxon>
        <taxon>Williamsia</taxon>
    </lineage>
</organism>
<dbReference type="InterPro" id="IPR013328">
    <property type="entry name" value="6PGD_dom2"/>
</dbReference>
<evidence type="ECO:0000256" key="3">
    <source>
        <dbReference type="ARBA" id="ARBA00023027"/>
    </source>
</evidence>
<feature type="domain" description="3-hydroxyisobutyrate dehydrogenase-like NAD-binding" evidence="5">
    <location>
        <begin position="164"/>
        <end position="282"/>
    </location>
</feature>
<evidence type="ECO:0000313" key="6">
    <source>
        <dbReference type="EMBL" id="MCP2174463.1"/>
    </source>
</evidence>
<dbReference type="SUPFAM" id="SSF48179">
    <property type="entry name" value="6-phosphogluconate dehydrogenase C-terminal domain-like"/>
    <property type="match status" value="1"/>
</dbReference>
<dbReference type="PIRSF" id="PIRSF000103">
    <property type="entry name" value="HIBADH"/>
    <property type="match status" value="1"/>
</dbReference>
<evidence type="ECO:0000259" key="5">
    <source>
        <dbReference type="Pfam" id="PF14833"/>
    </source>
</evidence>
<keyword evidence="2" id="KW-0560">Oxidoreductase</keyword>
<comment type="similarity">
    <text evidence="1">Belongs to the HIBADH-related family.</text>
</comment>
<feature type="domain" description="6-phosphogluconate dehydrogenase NADP-binding" evidence="4">
    <location>
        <begin position="5"/>
        <end position="160"/>
    </location>
</feature>
<dbReference type="Pfam" id="PF03446">
    <property type="entry name" value="NAD_binding_2"/>
    <property type="match status" value="1"/>
</dbReference>
<dbReference type="Gene3D" id="3.40.50.720">
    <property type="entry name" value="NAD(P)-binding Rossmann-like Domain"/>
    <property type="match status" value="1"/>
</dbReference>
<dbReference type="InterPro" id="IPR015815">
    <property type="entry name" value="HIBADH-related"/>
</dbReference>
<dbReference type="PANTHER" id="PTHR43580">
    <property type="entry name" value="OXIDOREDUCTASE GLYR1-RELATED"/>
    <property type="match status" value="1"/>
</dbReference>
<keyword evidence="3" id="KW-0520">NAD</keyword>
<keyword evidence="7" id="KW-1185">Reference proteome</keyword>
<dbReference type="Proteomes" id="UP001206895">
    <property type="component" value="Unassembled WGS sequence"/>
</dbReference>
<dbReference type="EMBL" id="JAMTCJ010000001">
    <property type="protein sequence ID" value="MCP2174463.1"/>
    <property type="molecule type" value="Genomic_DNA"/>
</dbReference>
<dbReference type="SUPFAM" id="SSF51735">
    <property type="entry name" value="NAD(P)-binding Rossmann-fold domains"/>
    <property type="match status" value="1"/>
</dbReference>
<evidence type="ECO:0000259" key="4">
    <source>
        <dbReference type="Pfam" id="PF03446"/>
    </source>
</evidence>
<dbReference type="InterPro" id="IPR008927">
    <property type="entry name" value="6-PGluconate_DH-like_C_sf"/>
</dbReference>
<name>A0ABT1H875_9NOCA</name>
<evidence type="ECO:0000256" key="2">
    <source>
        <dbReference type="ARBA" id="ARBA00023002"/>
    </source>
</evidence>
<dbReference type="PANTHER" id="PTHR43580:SF2">
    <property type="entry name" value="CYTOKINE-LIKE NUCLEAR FACTOR N-PAC"/>
    <property type="match status" value="1"/>
</dbReference>
<reference evidence="6 7" key="1">
    <citation type="submission" date="2022-06" db="EMBL/GenBank/DDBJ databases">
        <title>Genomic Encyclopedia of Archaeal and Bacterial Type Strains, Phase II (KMG-II): from individual species to whole genera.</title>
        <authorList>
            <person name="Goeker M."/>
        </authorList>
    </citation>
    <scope>NUCLEOTIDE SEQUENCE [LARGE SCALE GENOMIC DNA]</scope>
    <source>
        <strain evidence="6 7">DSM 44693</strain>
    </source>
</reference>
<protein>
    <submittedName>
        <fullName evidence="6">3-hydroxyisobutyrate dehydrogenase</fullName>
    </submittedName>
</protein>
<comment type="caution">
    <text evidence="6">The sequence shown here is derived from an EMBL/GenBank/DDBJ whole genome shotgun (WGS) entry which is preliminary data.</text>
</comment>
<dbReference type="Gene3D" id="1.10.1040.10">
    <property type="entry name" value="N-(1-d-carboxylethyl)-l-norvaline Dehydrogenase, domain 2"/>
    <property type="match status" value="1"/>
</dbReference>
<dbReference type="InterPro" id="IPR036291">
    <property type="entry name" value="NAD(P)-bd_dom_sf"/>
</dbReference>
<dbReference type="InterPro" id="IPR029154">
    <property type="entry name" value="HIBADH-like_NADP-bd"/>
</dbReference>
<dbReference type="InterPro" id="IPR051265">
    <property type="entry name" value="HIBADH-related_NP60_sf"/>
</dbReference>
<proteinExistence type="inferred from homology"/>
<dbReference type="Pfam" id="PF14833">
    <property type="entry name" value="NAD_binding_11"/>
    <property type="match status" value="1"/>
</dbReference>
<gene>
    <name evidence="6" type="ORF">LX13_000270</name>
</gene>